<feature type="region of interest" description="Disordered" evidence="1">
    <location>
        <begin position="1"/>
        <end position="36"/>
    </location>
</feature>
<keyword evidence="5" id="KW-1185">Reference proteome</keyword>
<proteinExistence type="predicted"/>
<protein>
    <recommendedName>
        <fullName evidence="6">NAD dependent epimerase/dehydratase</fullName>
    </recommendedName>
</protein>
<feature type="compositionally biased region" description="Basic residues" evidence="1">
    <location>
        <begin position="1"/>
        <end position="11"/>
    </location>
</feature>
<evidence type="ECO:0000313" key="3">
    <source>
        <dbReference type="EMBL" id="PWI71704.1"/>
    </source>
</evidence>
<reference evidence="3 4" key="2">
    <citation type="journal article" date="2016" name="Front. Microbiol.">
        <title>Genome and transcriptome sequences reveal the specific parasitism of the nematophagous Purpureocillium lilacinum 36-1.</title>
        <authorList>
            <person name="Xie J."/>
            <person name="Li S."/>
            <person name="Mo C."/>
            <person name="Xiao X."/>
            <person name="Peng D."/>
            <person name="Wang G."/>
            <person name="Xiao Y."/>
        </authorList>
    </citation>
    <scope>NUCLEOTIDE SEQUENCE [LARGE SCALE GENOMIC DNA]</scope>
    <source>
        <strain evidence="3 4">36-1</strain>
    </source>
</reference>
<evidence type="ECO:0000256" key="1">
    <source>
        <dbReference type="SAM" id="MobiDB-lite"/>
    </source>
</evidence>
<evidence type="ECO:0000313" key="4">
    <source>
        <dbReference type="Proteomes" id="UP000245956"/>
    </source>
</evidence>
<dbReference type="EMBL" id="JAWRVI010000020">
    <property type="protein sequence ID" value="KAK4089377.1"/>
    <property type="molecule type" value="Genomic_DNA"/>
</dbReference>
<evidence type="ECO:0000313" key="2">
    <source>
        <dbReference type="EMBL" id="KAK4089377.1"/>
    </source>
</evidence>
<comment type="caution">
    <text evidence="3">The sequence shown here is derived from an EMBL/GenBank/DDBJ whole genome shotgun (WGS) entry which is preliminary data.</text>
</comment>
<dbReference type="EMBL" id="LCWV01000007">
    <property type="protein sequence ID" value="PWI71704.1"/>
    <property type="molecule type" value="Genomic_DNA"/>
</dbReference>
<name>A0A2U3EB03_PURLI</name>
<dbReference type="InterPro" id="IPR027417">
    <property type="entry name" value="P-loop_NTPase"/>
</dbReference>
<dbReference type="AlphaFoldDB" id="A0A2U3EB03"/>
<reference evidence="3" key="1">
    <citation type="submission" date="2015-05" db="EMBL/GenBank/DDBJ databases">
        <authorList>
            <person name="Wang D.B."/>
            <person name="Wang M."/>
        </authorList>
    </citation>
    <scope>NUCLEOTIDE SEQUENCE</scope>
    <source>
        <strain evidence="3">36-1</strain>
    </source>
</reference>
<dbReference type="PANTHER" id="PTHR36978:SF4">
    <property type="entry name" value="P-LOOP CONTAINING NUCLEOSIDE TRIPHOSPHATE HYDROLASE PROTEIN"/>
    <property type="match status" value="1"/>
</dbReference>
<reference evidence="2" key="3">
    <citation type="submission" date="2023-11" db="EMBL/GenBank/DDBJ databases">
        <authorList>
            <person name="Beijen E."/>
            <person name="Ohm R.A."/>
        </authorList>
    </citation>
    <scope>NUCLEOTIDE SEQUENCE</scope>
    <source>
        <strain evidence="2">CBS 150709</strain>
    </source>
</reference>
<dbReference type="SUPFAM" id="SSF52540">
    <property type="entry name" value="P-loop containing nucleoside triphosphate hydrolases"/>
    <property type="match status" value="1"/>
</dbReference>
<dbReference type="Proteomes" id="UP001287286">
    <property type="component" value="Unassembled WGS sequence"/>
</dbReference>
<dbReference type="Gene3D" id="3.40.50.300">
    <property type="entry name" value="P-loop containing nucleotide triphosphate hydrolases"/>
    <property type="match status" value="1"/>
</dbReference>
<evidence type="ECO:0000313" key="5">
    <source>
        <dbReference type="Proteomes" id="UP001287286"/>
    </source>
</evidence>
<organism evidence="3 4">
    <name type="scientific">Purpureocillium lilacinum</name>
    <name type="common">Paecilomyces lilacinus</name>
    <dbReference type="NCBI Taxonomy" id="33203"/>
    <lineage>
        <taxon>Eukaryota</taxon>
        <taxon>Fungi</taxon>
        <taxon>Dikarya</taxon>
        <taxon>Ascomycota</taxon>
        <taxon>Pezizomycotina</taxon>
        <taxon>Sordariomycetes</taxon>
        <taxon>Hypocreomycetidae</taxon>
        <taxon>Hypocreales</taxon>
        <taxon>Ophiocordycipitaceae</taxon>
        <taxon>Purpureocillium</taxon>
    </lineage>
</organism>
<accession>A0A2U3EB03</accession>
<dbReference type="PANTHER" id="PTHR36978">
    <property type="entry name" value="P-LOOP CONTAINING NUCLEOTIDE TRIPHOSPHATE HYDROLASE"/>
    <property type="match status" value="1"/>
</dbReference>
<sequence>MDPRNHAKPALRQRLTAPDDGAPRCSPQPTPARPPPVLCLGMARTGTASLAEALRILGVGRVHHGLEIYQKEFNYQWRIINRAADATFPVLPTYTGKPFTREQWDEVFGDYDAVTDVASFYAMSLIHAYPDARVILVERDIERWHESISQVMKAWEDPWQRRMVRLLGPIAGSDTGKASLKFLMGWTGSKRAEDMRKNARAAYIRHYRDVRAAVPPAQLLNFQFSDGWEPLCKFLGKDVPDVPFPHVNDAAAYAEFLQTTKIDFLKRLVANLSPLVLLLTFLRFVSQGAAWGISKCIGYLVHLVAPERKR</sequence>
<evidence type="ECO:0008006" key="6">
    <source>
        <dbReference type="Google" id="ProtNLM"/>
    </source>
</evidence>
<reference evidence="2 5" key="4">
    <citation type="journal article" date="2024" name="Microbiol. Resour. Announc.">
        <title>Genome annotations for the ascomycete fungi Trichoderma harzianum, Trichoderma aggressivum, and Purpureocillium lilacinum.</title>
        <authorList>
            <person name="Beijen E.P.W."/>
            <person name="Ohm R.A."/>
        </authorList>
    </citation>
    <scope>NUCLEOTIDE SEQUENCE [LARGE SCALE GENOMIC DNA]</scope>
    <source>
        <strain evidence="2 5">CBS 150709</strain>
    </source>
</reference>
<dbReference type="Proteomes" id="UP000245956">
    <property type="component" value="Unassembled WGS sequence"/>
</dbReference>
<feature type="compositionally biased region" description="Pro residues" evidence="1">
    <location>
        <begin position="26"/>
        <end position="36"/>
    </location>
</feature>
<gene>
    <name evidence="3" type="ORF">PCL_11798</name>
    <name evidence="2" type="ORF">Purlil1_6366</name>
</gene>
<dbReference type="InterPro" id="IPR040632">
    <property type="entry name" value="Sulfotransfer_4"/>
</dbReference>
<dbReference type="Pfam" id="PF17784">
    <property type="entry name" value="Sulfotransfer_4"/>
    <property type="match status" value="1"/>
</dbReference>